<organism evidence="2 3">
    <name type="scientific">[Clostridium] leptum</name>
    <dbReference type="NCBI Taxonomy" id="1535"/>
    <lineage>
        <taxon>Bacteria</taxon>
        <taxon>Bacillati</taxon>
        <taxon>Bacillota</taxon>
        <taxon>Clostridia</taxon>
        <taxon>Eubacteriales</taxon>
        <taxon>Oscillospiraceae</taxon>
        <taxon>Oscillospiraceae incertae sedis</taxon>
    </lineage>
</organism>
<accession>A0A412AUD9</accession>
<evidence type="ECO:0000313" key="3">
    <source>
        <dbReference type="Proteomes" id="UP000284751"/>
    </source>
</evidence>
<sequence length="215" mass="24556">MFTTLRNIIGIIFPVVAIIVSLAVILRKRKENLPKQFLLSGIIIAVSSYIIYMLVFLIPLEYYLLPLDSPEEVIEYTYGNCEILETIEDENTAFVVFKTNSIQYASIKKDNGKWRVQCPVYLPKAQNAIVHTEEGGLFLNQILSQDNTKKFIAIEDSAFLHDLIVKNISDNINSTFSKLYIPPDLNTSETIIYYTVIDTDTSDYQLTINEKTIKL</sequence>
<proteinExistence type="predicted"/>
<gene>
    <name evidence="2" type="ORF">DWY99_13220</name>
</gene>
<dbReference type="EMBL" id="QRTC01000075">
    <property type="protein sequence ID" value="RGQ34993.1"/>
    <property type="molecule type" value="Genomic_DNA"/>
</dbReference>
<keyword evidence="1" id="KW-1133">Transmembrane helix</keyword>
<keyword evidence="1" id="KW-0812">Transmembrane</keyword>
<dbReference type="AlphaFoldDB" id="A0A412AUD9"/>
<keyword evidence="1" id="KW-0472">Membrane</keyword>
<feature type="transmembrane region" description="Helical" evidence="1">
    <location>
        <begin position="6"/>
        <end position="25"/>
    </location>
</feature>
<feature type="transmembrane region" description="Helical" evidence="1">
    <location>
        <begin position="37"/>
        <end position="60"/>
    </location>
</feature>
<dbReference type="Proteomes" id="UP000284751">
    <property type="component" value="Unassembled WGS sequence"/>
</dbReference>
<name>A0A412AUD9_9FIRM</name>
<protein>
    <submittedName>
        <fullName evidence="2">Uncharacterized protein</fullName>
    </submittedName>
</protein>
<comment type="caution">
    <text evidence="2">The sequence shown here is derived from an EMBL/GenBank/DDBJ whole genome shotgun (WGS) entry which is preliminary data.</text>
</comment>
<evidence type="ECO:0000256" key="1">
    <source>
        <dbReference type="SAM" id="Phobius"/>
    </source>
</evidence>
<evidence type="ECO:0000313" key="2">
    <source>
        <dbReference type="EMBL" id="RGQ34993.1"/>
    </source>
</evidence>
<reference evidence="2 3" key="1">
    <citation type="submission" date="2018-08" db="EMBL/GenBank/DDBJ databases">
        <title>A genome reference for cultivated species of the human gut microbiota.</title>
        <authorList>
            <person name="Zou Y."/>
            <person name="Xue W."/>
            <person name="Luo G."/>
        </authorList>
    </citation>
    <scope>NUCLEOTIDE SEQUENCE [LARGE SCALE GENOMIC DNA]</scope>
    <source>
        <strain evidence="2 3">AF28-26</strain>
    </source>
</reference>